<name>A0A5B9MMT5_9BACT</name>
<evidence type="ECO:0000313" key="3">
    <source>
        <dbReference type="Proteomes" id="UP000321353"/>
    </source>
</evidence>
<dbReference type="AlphaFoldDB" id="A0A5B9MMT5"/>
<keyword evidence="1" id="KW-0812">Transmembrane</keyword>
<organism evidence="2 3">
    <name type="scientific">Stieleria maiorica</name>
    <dbReference type="NCBI Taxonomy" id="2795974"/>
    <lineage>
        <taxon>Bacteria</taxon>
        <taxon>Pseudomonadati</taxon>
        <taxon>Planctomycetota</taxon>
        <taxon>Planctomycetia</taxon>
        <taxon>Pirellulales</taxon>
        <taxon>Pirellulaceae</taxon>
        <taxon>Stieleria</taxon>
    </lineage>
</organism>
<evidence type="ECO:0000256" key="1">
    <source>
        <dbReference type="SAM" id="Phobius"/>
    </source>
</evidence>
<keyword evidence="1" id="KW-0472">Membrane</keyword>
<protein>
    <submittedName>
        <fullName evidence="2">Uncharacterized protein</fullName>
    </submittedName>
</protein>
<dbReference type="Proteomes" id="UP000321353">
    <property type="component" value="Chromosome"/>
</dbReference>
<keyword evidence="3" id="KW-1185">Reference proteome</keyword>
<proteinExistence type="predicted"/>
<gene>
    <name evidence="2" type="ORF">Mal15_68100</name>
</gene>
<accession>A0A5B9MMT5</accession>
<reference evidence="2 3" key="1">
    <citation type="submission" date="2019-02" db="EMBL/GenBank/DDBJ databases">
        <title>Planctomycetal bacteria perform biofilm scaping via a novel small molecule.</title>
        <authorList>
            <person name="Jeske O."/>
            <person name="Boedeker C."/>
            <person name="Wiegand S."/>
            <person name="Breitling P."/>
            <person name="Kallscheuer N."/>
            <person name="Jogler M."/>
            <person name="Rohde M."/>
            <person name="Petersen J."/>
            <person name="Medema M.H."/>
            <person name="Surup F."/>
            <person name="Jogler C."/>
        </authorList>
    </citation>
    <scope>NUCLEOTIDE SEQUENCE [LARGE SCALE GENOMIC DNA]</scope>
    <source>
        <strain evidence="2 3">Mal15</strain>
    </source>
</reference>
<dbReference type="EMBL" id="CP036264">
    <property type="protein sequence ID" value="QEG02689.1"/>
    <property type="molecule type" value="Genomic_DNA"/>
</dbReference>
<feature type="transmembrane region" description="Helical" evidence="1">
    <location>
        <begin position="28"/>
        <end position="48"/>
    </location>
</feature>
<evidence type="ECO:0000313" key="2">
    <source>
        <dbReference type="EMBL" id="QEG02689.1"/>
    </source>
</evidence>
<keyword evidence="1" id="KW-1133">Transmembrane helix</keyword>
<dbReference type="KEGG" id="smam:Mal15_68100"/>
<dbReference type="RefSeq" id="WP_147871593.1">
    <property type="nucleotide sequence ID" value="NZ_CP036264.1"/>
</dbReference>
<sequence length="209" mass="23711">MTSPNDDQTDRHADKYNDPRAQISRRGILIGLGVVLFGIAGAALSIWARRTRLEQTTKFWGPETIQAFQLAAEIHLIVQPEPLSEPSTELLSEGAEPVRLTGMPGLGHLRHLLLDDRSYLWSSVKNEPMRSRLGQTKCMMLRFSDPEAERFPDAEIIIDLDQGWIGKHDGDRQIRLNERFRNAVPAFLTQVADYEPLRVEMRETNPPGE</sequence>